<dbReference type="GO" id="GO:0004018">
    <property type="term" value="F:N6-(1,2-dicarboxyethyl)AMP AMP-lyase (fumarate-forming) activity"/>
    <property type="evidence" value="ECO:0007669"/>
    <property type="project" value="UniProtKB-UniRule"/>
</dbReference>
<dbReference type="PRINTS" id="PR00149">
    <property type="entry name" value="FUMRATELYASE"/>
</dbReference>
<feature type="domain" description="Fumarate lyase N-terminal" evidence="14">
    <location>
        <begin position="12"/>
        <end position="308"/>
    </location>
</feature>
<evidence type="ECO:0000256" key="13">
    <source>
        <dbReference type="RuleBase" id="RU361172"/>
    </source>
</evidence>
<dbReference type="InterPro" id="IPR024083">
    <property type="entry name" value="Fumarase/histidase_N"/>
</dbReference>
<evidence type="ECO:0000256" key="11">
    <source>
        <dbReference type="ARBA" id="ARBA00049115"/>
    </source>
</evidence>
<evidence type="ECO:0000256" key="4">
    <source>
        <dbReference type="ARBA" id="ARBA00012339"/>
    </source>
</evidence>
<keyword evidence="7 13" id="KW-0456">Lyase</keyword>
<dbReference type="PANTHER" id="PTHR43411:SF1">
    <property type="entry name" value="ADENYLOSUCCINATE LYASE"/>
    <property type="match status" value="1"/>
</dbReference>
<dbReference type="Proteomes" id="UP000269542">
    <property type="component" value="Chromosome"/>
</dbReference>
<dbReference type="InterPro" id="IPR047136">
    <property type="entry name" value="PurB_bact"/>
</dbReference>
<keyword evidence="17" id="KW-1185">Reference proteome</keyword>
<dbReference type="OrthoDB" id="9768878at2"/>
<dbReference type="InterPro" id="IPR013539">
    <property type="entry name" value="PurB_C"/>
</dbReference>
<dbReference type="UniPathway" id="UPA00074">
    <property type="reaction ID" value="UER00132"/>
</dbReference>
<dbReference type="RefSeq" id="WP_126416574.1">
    <property type="nucleotide sequence ID" value="NZ_LR134476.1"/>
</dbReference>
<evidence type="ECO:0000256" key="8">
    <source>
        <dbReference type="ARBA" id="ARBA00024477"/>
    </source>
</evidence>
<dbReference type="InterPro" id="IPR022761">
    <property type="entry name" value="Fumarate_lyase_N"/>
</dbReference>
<protein>
    <recommendedName>
        <fullName evidence="5 12">Adenylosuccinate lyase</fullName>
        <shortName evidence="13">ASL</shortName>
        <ecNumber evidence="4 12">4.3.2.2</ecNumber>
    </recommendedName>
    <alternativeName>
        <fullName evidence="10 13">Adenylosuccinase</fullName>
    </alternativeName>
</protein>
<dbReference type="PROSITE" id="PS00163">
    <property type="entry name" value="FUMARATE_LYASES"/>
    <property type="match status" value="1"/>
</dbReference>
<dbReference type="EMBL" id="LR134476">
    <property type="protein sequence ID" value="VEI13463.1"/>
    <property type="molecule type" value="Genomic_DNA"/>
</dbReference>
<evidence type="ECO:0000313" key="17">
    <source>
        <dbReference type="Proteomes" id="UP000269542"/>
    </source>
</evidence>
<dbReference type="SUPFAM" id="SSF48557">
    <property type="entry name" value="L-aspartase-like"/>
    <property type="match status" value="1"/>
</dbReference>
<evidence type="ECO:0000259" key="14">
    <source>
        <dbReference type="Pfam" id="PF00206"/>
    </source>
</evidence>
<proteinExistence type="inferred from homology"/>
<dbReference type="Pfam" id="PF00206">
    <property type="entry name" value="Lyase_1"/>
    <property type="match status" value="1"/>
</dbReference>
<gene>
    <name evidence="16" type="primary">purB</name>
    <name evidence="16" type="ORF">NCTC13354_01178</name>
</gene>
<evidence type="ECO:0000256" key="3">
    <source>
        <dbReference type="ARBA" id="ARBA00008273"/>
    </source>
</evidence>
<dbReference type="Gene3D" id="1.10.40.30">
    <property type="entry name" value="Fumarase/aspartase (C-terminal domain)"/>
    <property type="match status" value="1"/>
</dbReference>
<comment type="similarity">
    <text evidence="3 13">Belongs to the lyase 1 family. Adenylosuccinate lyase subfamily.</text>
</comment>
<dbReference type="NCBIfam" id="TIGR00928">
    <property type="entry name" value="purB"/>
    <property type="match status" value="1"/>
</dbReference>
<dbReference type="UniPathway" id="UPA00075">
    <property type="reaction ID" value="UER00336"/>
</dbReference>
<dbReference type="InterPro" id="IPR020557">
    <property type="entry name" value="Fumarate_lyase_CS"/>
</dbReference>
<comment type="catalytic activity">
    <reaction evidence="8">
        <text>(2S)-2-[5-amino-1-(5-phospho-beta-D-ribosyl)imidazole-4-carboxamido]succinate = 5-amino-1-(5-phospho-beta-D-ribosyl)imidazole-4-carboxamide + fumarate</text>
        <dbReference type="Rhea" id="RHEA:23920"/>
        <dbReference type="ChEBI" id="CHEBI:29806"/>
        <dbReference type="ChEBI" id="CHEBI:58443"/>
        <dbReference type="ChEBI" id="CHEBI:58475"/>
        <dbReference type="EC" id="4.3.2.2"/>
    </reaction>
    <physiologicalReaction direction="left-to-right" evidence="8">
        <dbReference type="Rhea" id="RHEA:23921"/>
    </physiologicalReaction>
</comment>
<dbReference type="AlphaFoldDB" id="A0A448PEU9"/>
<comment type="catalytic activity">
    <reaction evidence="11">
        <text>N(6)-(1,2-dicarboxyethyl)-AMP = fumarate + AMP</text>
        <dbReference type="Rhea" id="RHEA:16853"/>
        <dbReference type="ChEBI" id="CHEBI:29806"/>
        <dbReference type="ChEBI" id="CHEBI:57567"/>
        <dbReference type="ChEBI" id="CHEBI:456215"/>
        <dbReference type="EC" id="4.3.2.2"/>
    </reaction>
    <physiologicalReaction direction="left-to-right" evidence="11">
        <dbReference type="Rhea" id="RHEA:16854"/>
    </physiologicalReaction>
</comment>
<evidence type="ECO:0000256" key="10">
    <source>
        <dbReference type="ARBA" id="ARBA00030717"/>
    </source>
</evidence>
<dbReference type="EC" id="4.3.2.2" evidence="4 12"/>
<evidence type="ECO:0000256" key="9">
    <source>
        <dbReference type="ARBA" id="ARBA00025012"/>
    </source>
</evidence>
<sequence>MTKFLSPLDSRYRAETEALADYLSEPALNRARLHVEVEWLIFLSVNKILPGAPVIGESEIAYLRALVEDFDDVAIARLAEFEAETRHDVKAVEYYLKEKMHAGPAPLPQMDEIVHIFATSEDINNLAHALNIKHAVESVWLPQARAFVAELGERARDYAEVPMLARTHGQAASPTTLGKEFAVFAWRLTRQLERIDDAVYLGKFNGATGTYGAHAVSVPDADWPALAKQFVEGLGLTFNPLTTQIESHDWMAELFADVARFGRIAHNLATDFWTYISLGYLKQNLAAQGSTGSSTMPHKVNPIRFENAEANLEMSCALFDTLSATLVTSRLQRDLTDSSTLRNVGVAFGHSLLAVKNLRRGLAGVDANPQRLDEDLDRAWEVLAEPIQQVMRTARIAGVEGMEDPYERLKELTRGHAVDEHTMRDFIASLGLPADLAERLANLSPATYTGVAAQLAKS</sequence>
<evidence type="ECO:0000256" key="6">
    <source>
        <dbReference type="ARBA" id="ARBA00022755"/>
    </source>
</evidence>
<dbReference type="Gene3D" id="1.20.200.10">
    <property type="entry name" value="Fumarase/aspartase (Central domain)"/>
    <property type="match status" value="1"/>
</dbReference>
<dbReference type="GO" id="GO:0044208">
    <property type="term" value="P:'de novo' AMP biosynthetic process"/>
    <property type="evidence" value="ECO:0007669"/>
    <property type="project" value="UniProtKB-UniPathway"/>
</dbReference>
<evidence type="ECO:0000259" key="15">
    <source>
        <dbReference type="Pfam" id="PF08328"/>
    </source>
</evidence>
<comment type="pathway">
    <text evidence="1 13">Purine metabolism; IMP biosynthesis via de novo pathway; 5-amino-1-(5-phospho-D-ribosyl)imidazole-4-carboxamide from 5-amino-1-(5-phospho-D-ribosyl)imidazole-4-carboxylate: step 2/2.</text>
</comment>
<organism evidence="16 17">
    <name type="scientific">Trueperella bialowiezensis</name>
    <dbReference type="NCBI Taxonomy" id="312285"/>
    <lineage>
        <taxon>Bacteria</taxon>
        <taxon>Bacillati</taxon>
        <taxon>Actinomycetota</taxon>
        <taxon>Actinomycetes</taxon>
        <taxon>Actinomycetales</taxon>
        <taxon>Actinomycetaceae</taxon>
        <taxon>Trueperella</taxon>
    </lineage>
</organism>
<comment type="pathway">
    <text evidence="2 13">Purine metabolism; AMP biosynthesis via de novo pathway; AMP from IMP: step 2/2.</text>
</comment>
<reference evidence="16 17" key="1">
    <citation type="submission" date="2018-12" db="EMBL/GenBank/DDBJ databases">
        <authorList>
            <consortium name="Pathogen Informatics"/>
        </authorList>
    </citation>
    <scope>NUCLEOTIDE SEQUENCE [LARGE SCALE GENOMIC DNA]</scope>
    <source>
        <strain evidence="16 17">NCTC13354</strain>
    </source>
</reference>
<keyword evidence="6 13" id="KW-0658">Purine biosynthesis</keyword>
<accession>A0A448PEU9</accession>
<comment type="function">
    <text evidence="9">Catalyzes two reactions in de novo purine nucleotide biosynthesis. Catalyzes the breakdown of 5-aminoimidazole- (N-succinylocarboxamide) ribotide (SAICAR or 2-[5-amino-1-(5-phospho-beta-D-ribosyl)imidazole-4-carboxamido]succinate) to 5-aminoimidazole-4-carboxamide ribotide (AICAR or 5-amino-1-(5-phospho-beta-D-ribosyl)imidazole-4-carboxamide) and fumarate, and of adenylosuccinate (ADS or N(6)-(1,2-dicarboxyethyl)-AMP) to adenosine monophosphate (AMP) and fumarate.</text>
</comment>
<dbReference type="InterPro" id="IPR000362">
    <property type="entry name" value="Fumarate_lyase_fam"/>
</dbReference>
<name>A0A448PEU9_9ACTO</name>
<evidence type="ECO:0000256" key="2">
    <source>
        <dbReference type="ARBA" id="ARBA00004734"/>
    </source>
</evidence>
<dbReference type="GO" id="GO:0070626">
    <property type="term" value="F:(S)-2-(5-amino-1-(5-phospho-D-ribosyl)imidazole-4-carboxamido) succinate lyase (fumarate-forming) activity"/>
    <property type="evidence" value="ECO:0007669"/>
    <property type="project" value="RHEA"/>
</dbReference>
<dbReference type="KEGG" id="tbw:NCTC13354_01178"/>
<dbReference type="InterPro" id="IPR004769">
    <property type="entry name" value="Pur_lyase"/>
</dbReference>
<evidence type="ECO:0000256" key="7">
    <source>
        <dbReference type="ARBA" id="ARBA00023239"/>
    </source>
</evidence>
<dbReference type="Gene3D" id="1.10.275.10">
    <property type="entry name" value="Fumarase/aspartase (N-terminal domain)"/>
    <property type="match status" value="1"/>
</dbReference>
<dbReference type="GO" id="GO:0006189">
    <property type="term" value="P:'de novo' IMP biosynthetic process"/>
    <property type="evidence" value="ECO:0007669"/>
    <property type="project" value="UniProtKB-UniPathway"/>
</dbReference>
<evidence type="ECO:0000256" key="5">
    <source>
        <dbReference type="ARBA" id="ARBA00017058"/>
    </source>
</evidence>
<evidence type="ECO:0000313" key="16">
    <source>
        <dbReference type="EMBL" id="VEI13463.1"/>
    </source>
</evidence>
<evidence type="ECO:0000256" key="1">
    <source>
        <dbReference type="ARBA" id="ARBA00004706"/>
    </source>
</evidence>
<dbReference type="InterPro" id="IPR008948">
    <property type="entry name" value="L-Aspartase-like"/>
</dbReference>
<evidence type="ECO:0000256" key="12">
    <source>
        <dbReference type="NCBIfam" id="TIGR00928"/>
    </source>
</evidence>
<dbReference type="Pfam" id="PF08328">
    <property type="entry name" value="ASL_C"/>
    <property type="match status" value="1"/>
</dbReference>
<dbReference type="NCBIfam" id="NF006764">
    <property type="entry name" value="PRK09285.1"/>
    <property type="match status" value="1"/>
</dbReference>
<feature type="domain" description="Adenylosuccinate lyase PurB C-terminal" evidence="15">
    <location>
        <begin position="329"/>
        <end position="449"/>
    </location>
</feature>
<dbReference type="PANTHER" id="PTHR43411">
    <property type="entry name" value="ADENYLOSUCCINATE LYASE"/>
    <property type="match status" value="1"/>
</dbReference>